<comment type="caution">
    <text evidence="1">The sequence shown here is derived from an EMBL/GenBank/DDBJ whole genome shotgun (WGS) entry which is preliminary data.</text>
</comment>
<sequence>VGATPAEVAQAEHLAKSWEAQRHLMLKPQSMKAIAVRQSATVALTQAQLRSAIVGAALAKGP</sequence>
<accession>A0ABV9C0T3</accession>
<protein>
    <submittedName>
        <fullName evidence="1">Uncharacterized protein</fullName>
    </submittedName>
</protein>
<keyword evidence="2" id="KW-1185">Reference proteome</keyword>
<feature type="non-terminal residue" evidence="1">
    <location>
        <position position="1"/>
    </location>
</feature>
<reference evidence="2" key="1">
    <citation type="journal article" date="2019" name="Int. J. Syst. Evol. Microbiol.">
        <title>The Global Catalogue of Microorganisms (GCM) 10K type strain sequencing project: providing services to taxonomists for standard genome sequencing and annotation.</title>
        <authorList>
            <consortium name="The Broad Institute Genomics Platform"/>
            <consortium name="The Broad Institute Genome Sequencing Center for Infectious Disease"/>
            <person name="Wu L."/>
            <person name="Ma J."/>
        </authorList>
    </citation>
    <scope>NUCLEOTIDE SEQUENCE [LARGE SCALE GENOMIC DNA]</scope>
    <source>
        <strain evidence="2">CCM 4481</strain>
    </source>
</reference>
<proteinExistence type="predicted"/>
<dbReference type="Proteomes" id="UP001595961">
    <property type="component" value="Unassembled WGS sequence"/>
</dbReference>
<gene>
    <name evidence="1" type="ORF">ACFO5W_05560</name>
</gene>
<evidence type="ECO:0000313" key="2">
    <source>
        <dbReference type="Proteomes" id="UP001595961"/>
    </source>
</evidence>
<organism evidence="1 2">
    <name type="scientific">Dyella halodurans</name>
    <dbReference type="NCBI Taxonomy" id="1920171"/>
    <lineage>
        <taxon>Bacteria</taxon>
        <taxon>Pseudomonadati</taxon>
        <taxon>Pseudomonadota</taxon>
        <taxon>Gammaproteobacteria</taxon>
        <taxon>Lysobacterales</taxon>
        <taxon>Rhodanobacteraceae</taxon>
        <taxon>Dyella</taxon>
    </lineage>
</organism>
<name>A0ABV9C0T3_9GAMM</name>
<dbReference type="EMBL" id="JBHSGA010000011">
    <property type="protein sequence ID" value="MFC4526099.1"/>
    <property type="molecule type" value="Genomic_DNA"/>
</dbReference>
<evidence type="ECO:0000313" key="1">
    <source>
        <dbReference type="EMBL" id="MFC4526099.1"/>
    </source>
</evidence>